<feature type="compositionally biased region" description="Low complexity" evidence="4">
    <location>
        <begin position="91"/>
        <end position="109"/>
    </location>
</feature>
<feature type="compositionally biased region" description="Polar residues" evidence="4">
    <location>
        <begin position="693"/>
        <end position="706"/>
    </location>
</feature>
<dbReference type="SUPFAM" id="SSF56112">
    <property type="entry name" value="Protein kinase-like (PK-like)"/>
    <property type="match status" value="1"/>
</dbReference>
<dbReference type="EMBL" id="JBCAWK010000002">
    <property type="protein sequence ID" value="KAK8866104.1"/>
    <property type="molecule type" value="Genomic_DNA"/>
</dbReference>
<comment type="caution">
    <text evidence="6">The sequence shown here is derived from an EMBL/GenBank/DDBJ whole genome shotgun (WGS) entry which is preliminary data.</text>
</comment>
<sequence length="1232" mass="132801">MSTAFVPIVLAPAVHSSKSTSQETTNSYSTHQSINLDTPRSNDESFSAYTSPYPQPGRSTSGDQNGFGQNGYPPTPESASPAHPSRTQQLPMHSHQPYSHSQQFSSPSSKQVDWHTQVAGPSTYRRTQSPQTMSSPMSASEYFDGAMAGGGQARSSSGPGPNRAEQVPIEPVETDGRVGVEDPWGERKYTEMKCLGDGSFGTVWLCDWHSPVKPDLLLSAMQCGAGARPEWAGKRLVALKRMKRVWEGGWKQAKTLGELVSLSKIPPHPAIIPLYDAFISPKSRELYFVFECMEGNLYQLTKSRRGRPLASGLIASCFHQISAGLYHIHGHGYFHRDMKPENLLVTTTGLTDYLTAAALAEINSSRSGMNGQDLNQHSQNSDQPKYEKDVSVIVKLADFGLARATDSKPPYTEYVSTRWYRAPEVLLRSTEYGPPVDMWALGTILAEMLNLKPLFPGVSEIDQVYRICDTMGDPSAEYGADERGRPIGGGSWNSGIKLAKNVGFSFPKRKPVRFRGLFNDSVPQSLVDCISDLLRYNPKYRMTAAQCIDHAYFHETLPHLQRTPPLPRIPFSQGQPAPGAARPAPAEFTAAPRQLPPSHSHTPHDARPAFANGDMRTLPPPVGTPDGSSPSASHRLFFPSQSHLHNTHADSRAYAASASALVHQLRELDLPTDDLASYGNRPPPSPGARRESAYSQTTGIHRSQQWVNDVALNTRRPSNTHSSMYDGSVFEGSQGGLSNPNFGSYSNASLERTPDLYSHPSSHVAAYVQQQQRYAEETPRLAASSQLSLAPSSEPTVDAVRADKLAASGKKKKWGLSSVFGGVGKSTPDLATVDENAYTGTSSLKRTQSGHRPQDRAPSLPLPPPPPPIIDDPKKAKKEAERQAKELAKAQREAMASKQKERARAVMQKRNQLIEVRKGANAKGEIEFSSSGIAMTPDAAPLGSSLNQPPVFTSASSTSLAQGASPSLRDPRSYGGPATQSMASVRSHDSGHSGHSGRSGLSAAALAAYDDVHSTVNRHKARRRDDDDDHSMSSFGHNSLRSRSALTVGTVDSDPGPRRSTRSEWHDPIQRTHDPKRAPSVASFHHQHSLMSRSNASLESQLAHDFKAHANVGAGAGSSTSLGRHGTSQLSLQGHLETLGVPQPAMNGSAPTSPYGHPKGTAVALGAGMGRHGTVLPSISSWEGSGVGEAQINPMFRVPPAGLQAQQGTTLPPFSAIANVAGREGQAQGQNQ</sequence>
<dbReference type="KEGG" id="kne:92178514"/>
<dbReference type="GO" id="GO:0004674">
    <property type="term" value="F:protein serine/threonine kinase activity"/>
    <property type="evidence" value="ECO:0007669"/>
    <property type="project" value="UniProtKB-KW"/>
</dbReference>
<proteinExistence type="predicted"/>
<dbReference type="FunFam" id="1.10.510.10:FF:000314">
    <property type="entry name" value="Serine threonine-protein kinase mak"/>
    <property type="match status" value="1"/>
</dbReference>
<feature type="compositionally biased region" description="Low complexity" evidence="4">
    <location>
        <begin position="576"/>
        <end position="592"/>
    </location>
</feature>
<dbReference type="Gene3D" id="3.30.200.20">
    <property type="entry name" value="Phosphorylase Kinase, domain 1"/>
    <property type="match status" value="1"/>
</dbReference>
<organism evidence="6 7">
    <name type="scientific">Kwoniella newhampshirensis</name>
    <dbReference type="NCBI Taxonomy" id="1651941"/>
    <lineage>
        <taxon>Eukaryota</taxon>
        <taxon>Fungi</taxon>
        <taxon>Dikarya</taxon>
        <taxon>Basidiomycota</taxon>
        <taxon>Agaricomycotina</taxon>
        <taxon>Tremellomycetes</taxon>
        <taxon>Tremellales</taxon>
        <taxon>Cryptococcaceae</taxon>
        <taxon>Kwoniella</taxon>
    </lineage>
</organism>
<dbReference type="InterPro" id="IPR008271">
    <property type="entry name" value="Ser/Thr_kinase_AS"/>
</dbReference>
<dbReference type="SMART" id="SM00220">
    <property type="entry name" value="S_TKc"/>
    <property type="match status" value="1"/>
</dbReference>
<feature type="compositionally biased region" description="Polar residues" evidence="4">
    <location>
        <begin position="1032"/>
        <end position="1047"/>
    </location>
</feature>
<name>A0AAW0Z551_9TREE</name>
<feature type="compositionally biased region" description="Low complexity" evidence="4">
    <location>
        <begin position="781"/>
        <end position="793"/>
    </location>
</feature>
<evidence type="ECO:0000259" key="5">
    <source>
        <dbReference type="PROSITE" id="PS50011"/>
    </source>
</evidence>
<dbReference type="Proteomes" id="UP001388673">
    <property type="component" value="Unassembled WGS sequence"/>
</dbReference>
<feature type="compositionally biased region" description="Pro residues" evidence="4">
    <location>
        <begin position="860"/>
        <end position="870"/>
    </location>
</feature>
<keyword evidence="7" id="KW-1185">Reference proteome</keyword>
<keyword evidence="3" id="KW-0067">ATP-binding</keyword>
<dbReference type="PROSITE" id="PS00108">
    <property type="entry name" value="PROTEIN_KINASE_ST"/>
    <property type="match status" value="1"/>
</dbReference>
<evidence type="ECO:0000313" key="6">
    <source>
        <dbReference type="EMBL" id="KAK8866104.1"/>
    </source>
</evidence>
<feature type="compositionally biased region" description="Basic and acidic residues" evidence="4">
    <location>
        <begin position="871"/>
        <end position="892"/>
    </location>
</feature>
<keyword evidence="2" id="KW-0547">Nucleotide-binding</keyword>
<keyword evidence="1" id="KW-0418">Kinase</keyword>
<feature type="region of interest" description="Disordered" evidence="4">
    <location>
        <begin position="563"/>
        <end position="636"/>
    </location>
</feature>
<dbReference type="InterPro" id="IPR000719">
    <property type="entry name" value="Prot_kinase_dom"/>
</dbReference>
<feature type="region of interest" description="Disordered" evidence="4">
    <location>
        <begin position="1"/>
        <end position="167"/>
    </location>
</feature>
<dbReference type="GeneID" id="92178514"/>
<protein>
    <recommendedName>
        <fullName evidence="5">Protein kinase domain-containing protein</fullName>
    </recommendedName>
</protein>
<feature type="compositionally biased region" description="Basic and acidic residues" evidence="4">
    <location>
        <begin position="1055"/>
        <end position="1077"/>
    </location>
</feature>
<evidence type="ECO:0000256" key="1">
    <source>
        <dbReference type="ARBA" id="ARBA00022527"/>
    </source>
</evidence>
<dbReference type="AlphaFoldDB" id="A0AAW0Z551"/>
<feature type="compositionally biased region" description="Polar residues" evidence="4">
    <location>
        <begin position="841"/>
        <end position="851"/>
    </location>
</feature>
<evidence type="ECO:0000256" key="3">
    <source>
        <dbReference type="ARBA" id="ARBA00022840"/>
    </source>
</evidence>
<keyword evidence="1" id="KW-0808">Transferase</keyword>
<feature type="region of interest" description="Disordered" evidence="4">
    <location>
        <begin position="776"/>
        <end position="796"/>
    </location>
</feature>
<feature type="region of interest" description="Disordered" evidence="4">
    <location>
        <begin position="1015"/>
        <end position="1096"/>
    </location>
</feature>
<gene>
    <name evidence="6" type="ORF">IAR55_001255</name>
</gene>
<feature type="region of interest" description="Disordered" evidence="4">
    <location>
        <begin position="841"/>
        <end position="905"/>
    </location>
</feature>
<accession>A0AAW0Z551</accession>
<feature type="compositionally biased region" description="Polar residues" evidence="4">
    <location>
        <begin position="124"/>
        <end position="138"/>
    </location>
</feature>
<reference evidence="6 7" key="1">
    <citation type="journal article" date="2024" name="bioRxiv">
        <title>Comparative genomics of Cryptococcus and Kwoniella reveals pathogenesis evolution and contrasting karyotype dynamics via intercentromeric recombination or chromosome fusion.</title>
        <authorList>
            <person name="Coelho M.A."/>
            <person name="David-Palma M."/>
            <person name="Shea T."/>
            <person name="Bowers K."/>
            <person name="McGinley-Smith S."/>
            <person name="Mohammad A.W."/>
            <person name="Gnirke A."/>
            <person name="Yurkov A.M."/>
            <person name="Nowrousian M."/>
            <person name="Sun S."/>
            <person name="Cuomo C.A."/>
            <person name="Heitman J."/>
        </authorList>
    </citation>
    <scope>NUCLEOTIDE SEQUENCE [LARGE SCALE GENOMIC DNA]</scope>
    <source>
        <strain evidence="6 7">CBS 13917</strain>
    </source>
</reference>
<feature type="region of interest" description="Disordered" evidence="4">
    <location>
        <begin position="1139"/>
        <end position="1159"/>
    </location>
</feature>
<dbReference type="Gene3D" id="1.10.510.10">
    <property type="entry name" value="Transferase(Phosphotransferase) domain 1"/>
    <property type="match status" value="1"/>
</dbReference>
<feature type="compositionally biased region" description="Polar residues" evidence="4">
    <location>
        <begin position="16"/>
        <end position="67"/>
    </location>
</feature>
<dbReference type="GO" id="GO:0005524">
    <property type="term" value="F:ATP binding"/>
    <property type="evidence" value="ECO:0007669"/>
    <property type="project" value="UniProtKB-KW"/>
</dbReference>
<feature type="region of interest" description="Disordered" evidence="4">
    <location>
        <begin position="939"/>
        <end position="1001"/>
    </location>
</feature>
<dbReference type="InterPro" id="IPR050117">
    <property type="entry name" value="MAPK"/>
</dbReference>
<feature type="region of interest" description="Disordered" evidence="4">
    <location>
        <begin position="672"/>
        <end position="706"/>
    </location>
</feature>
<dbReference type="Pfam" id="PF00069">
    <property type="entry name" value="Pkinase"/>
    <property type="match status" value="1"/>
</dbReference>
<dbReference type="RefSeq" id="XP_066805583.1">
    <property type="nucleotide sequence ID" value="XM_066944382.1"/>
</dbReference>
<feature type="domain" description="Protein kinase" evidence="5">
    <location>
        <begin position="189"/>
        <end position="553"/>
    </location>
</feature>
<dbReference type="PROSITE" id="PS50011">
    <property type="entry name" value="PROTEIN_KINASE_DOM"/>
    <property type="match status" value="1"/>
</dbReference>
<keyword evidence="1" id="KW-0723">Serine/threonine-protein kinase</keyword>
<evidence type="ECO:0000256" key="2">
    <source>
        <dbReference type="ARBA" id="ARBA00022741"/>
    </source>
</evidence>
<evidence type="ECO:0000256" key="4">
    <source>
        <dbReference type="SAM" id="MobiDB-lite"/>
    </source>
</evidence>
<dbReference type="PANTHER" id="PTHR24055">
    <property type="entry name" value="MITOGEN-ACTIVATED PROTEIN KINASE"/>
    <property type="match status" value="1"/>
</dbReference>
<evidence type="ECO:0000313" key="7">
    <source>
        <dbReference type="Proteomes" id="UP001388673"/>
    </source>
</evidence>
<feature type="compositionally biased region" description="Polar residues" evidence="4">
    <location>
        <begin position="944"/>
        <end position="965"/>
    </location>
</feature>
<dbReference type="InterPro" id="IPR011009">
    <property type="entry name" value="Kinase-like_dom_sf"/>
</dbReference>